<keyword evidence="3" id="KW-1185">Reference proteome</keyword>
<name>A0A367LND1_9HYPO</name>
<evidence type="ECO:0000313" key="3">
    <source>
        <dbReference type="Proteomes" id="UP000253664"/>
    </source>
</evidence>
<dbReference type="Proteomes" id="UP000253664">
    <property type="component" value="Unassembled WGS sequence"/>
</dbReference>
<proteinExistence type="predicted"/>
<dbReference type="EMBL" id="LKCN02000001">
    <property type="protein sequence ID" value="RCI15944.1"/>
    <property type="molecule type" value="Genomic_DNA"/>
</dbReference>
<keyword evidence="1" id="KW-0732">Signal</keyword>
<feature type="chain" id="PRO_5016670101" evidence="1">
    <location>
        <begin position="19"/>
        <end position="222"/>
    </location>
</feature>
<feature type="signal peptide" evidence="1">
    <location>
        <begin position="1"/>
        <end position="18"/>
    </location>
</feature>
<comment type="caution">
    <text evidence="2">The sequence shown here is derived from an EMBL/GenBank/DDBJ whole genome shotgun (WGS) entry which is preliminary data.</text>
</comment>
<sequence length="222" mass="24362">MLTHILLLSLLHPPPALSGEAAAQQPTSFTTCSDKACYKELSKASGNNPTSLASFCSDSYVTDSSHAERYNLTVDFAPGPDCNDIKLMDTIRPLCDCVANEVNATWNGQEAVKEKEEDDEAPELDPNLNMADFLFEDCRKFPCYSYLDIIFDTPGELKSYCRDPSSSQAPGLDQNSLEEHQCRDLKPACDCIGKASASPSASLKKLCIFFSFSFLKDKVNAC</sequence>
<evidence type="ECO:0000313" key="2">
    <source>
        <dbReference type="EMBL" id="RCI15944.1"/>
    </source>
</evidence>
<evidence type="ECO:0000256" key="1">
    <source>
        <dbReference type="SAM" id="SignalP"/>
    </source>
</evidence>
<dbReference type="AlphaFoldDB" id="A0A367LND1"/>
<accession>A0A367LND1</accession>
<organism evidence="2 3">
    <name type="scientific">Ophiocordyceps polyrhachis-furcata BCC 54312</name>
    <dbReference type="NCBI Taxonomy" id="1330021"/>
    <lineage>
        <taxon>Eukaryota</taxon>
        <taxon>Fungi</taxon>
        <taxon>Dikarya</taxon>
        <taxon>Ascomycota</taxon>
        <taxon>Pezizomycotina</taxon>
        <taxon>Sordariomycetes</taxon>
        <taxon>Hypocreomycetidae</taxon>
        <taxon>Hypocreales</taxon>
        <taxon>Ophiocordycipitaceae</taxon>
        <taxon>Ophiocordyceps</taxon>
    </lineage>
</organism>
<reference evidence="2 3" key="1">
    <citation type="journal article" date="2015" name="BMC Genomics">
        <title>Insights from the genome of Ophiocordyceps polyrhachis-furcata to pathogenicity and host specificity in insect fungi.</title>
        <authorList>
            <person name="Wichadakul D."/>
            <person name="Kobmoo N."/>
            <person name="Ingsriswang S."/>
            <person name="Tangphatsornruang S."/>
            <person name="Chantasingh D."/>
            <person name="Luangsa-ard J.J."/>
            <person name="Eurwilaichitr L."/>
        </authorList>
    </citation>
    <scope>NUCLEOTIDE SEQUENCE [LARGE SCALE GENOMIC DNA]</scope>
    <source>
        <strain evidence="2 3">BCC 54312</strain>
    </source>
</reference>
<dbReference type="OrthoDB" id="4923704at2759"/>
<protein>
    <submittedName>
        <fullName evidence="2">Uncharacterized protein</fullName>
    </submittedName>
</protein>
<gene>
    <name evidence="2" type="ORF">L249_1959</name>
</gene>